<name>A0A6L7HTE7_9GAMM</name>
<accession>A0A6L7HTE7</accession>
<gene>
    <name evidence="1" type="ORF">GNT65_01775</name>
</gene>
<sequence length="87" mass="9356">MMKLILLTALIYQPLYPNDGTRGAAMLASSAAQTSQQTMEGSVAITSANLEQLKVEIASELDKQLKALHSDLAQQDPQQALLASQNQ</sequence>
<dbReference type="AlphaFoldDB" id="A0A6L7HTE7"/>
<dbReference type="Proteomes" id="UP000474778">
    <property type="component" value="Unassembled WGS sequence"/>
</dbReference>
<dbReference type="RefSeq" id="WP_160793399.1">
    <property type="nucleotide sequence ID" value="NZ_WRPA01000001.1"/>
</dbReference>
<reference evidence="1 2" key="1">
    <citation type="submission" date="2019-12" db="EMBL/GenBank/DDBJ databases">
        <title>Shewanella insulae sp. nov., isolated from a tidal flat.</title>
        <authorList>
            <person name="Yoon J.-H."/>
        </authorList>
    </citation>
    <scope>NUCLEOTIDE SEQUENCE [LARGE SCALE GENOMIC DNA]</scope>
    <source>
        <strain evidence="1 2">JBTF-M18</strain>
    </source>
</reference>
<proteinExistence type="predicted"/>
<protein>
    <submittedName>
        <fullName evidence="1">Uncharacterized protein</fullName>
    </submittedName>
</protein>
<keyword evidence="2" id="KW-1185">Reference proteome</keyword>
<organism evidence="1 2">
    <name type="scientific">Shewanella insulae</name>
    <dbReference type="NCBI Taxonomy" id="2681496"/>
    <lineage>
        <taxon>Bacteria</taxon>
        <taxon>Pseudomonadati</taxon>
        <taxon>Pseudomonadota</taxon>
        <taxon>Gammaproteobacteria</taxon>
        <taxon>Alteromonadales</taxon>
        <taxon>Shewanellaceae</taxon>
        <taxon>Shewanella</taxon>
    </lineage>
</organism>
<comment type="caution">
    <text evidence="1">The sequence shown here is derived from an EMBL/GenBank/DDBJ whole genome shotgun (WGS) entry which is preliminary data.</text>
</comment>
<evidence type="ECO:0000313" key="2">
    <source>
        <dbReference type="Proteomes" id="UP000474778"/>
    </source>
</evidence>
<dbReference type="EMBL" id="WRPA01000001">
    <property type="protein sequence ID" value="MXR67413.1"/>
    <property type="molecule type" value="Genomic_DNA"/>
</dbReference>
<evidence type="ECO:0000313" key="1">
    <source>
        <dbReference type="EMBL" id="MXR67413.1"/>
    </source>
</evidence>